<reference evidence="1 3" key="1">
    <citation type="submission" date="2013-02" db="EMBL/GenBank/DDBJ databases">
        <title>The Genome Sequence of Enterococcus malodoratus ATCC_43197.</title>
        <authorList>
            <consortium name="The Broad Institute Genome Sequencing Platform"/>
            <consortium name="The Broad Institute Genome Sequencing Center for Infectious Disease"/>
            <person name="Earl A.M."/>
            <person name="Gilmore M.S."/>
            <person name="Lebreton F."/>
            <person name="Walker B."/>
            <person name="Young S.K."/>
            <person name="Zeng Q."/>
            <person name="Gargeya S."/>
            <person name="Fitzgerald M."/>
            <person name="Haas B."/>
            <person name="Abouelleil A."/>
            <person name="Alvarado L."/>
            <person name="Arachchi H.M."/>
            <person name="Berlin A.M."/>
            <person name="Chapman S.B."/>
            <person name="Dewar J."/>
            <person name="Goldberg J."/>
            <person name="Griggs A."/>
            <person name="Gujja S."/>
            <person name="Hansen M."/>
            <person name="Howarth C."/>
            <person name="Imamovic A."/>
            <person name="Larimer J."/>
            <person name="McCowan C."/>
            <person name="Murphy C."/>
            <person name="Neiman D."/>
            <person name="Pearson M."/>
            <person name="Priest M."/>
            <person name="Roberts A."/>
            <person name="Saif S."/>
            <person name="Shea T."/>
            <person name="Sisk P."/>
            <person name="Sykes S."/>
            <person name="Wortman J."/>
            <person name="Nusbaum C."/>
            <person name="Birren B."/>
        </authorList>
    </citation>
    <scope>NUCLEOTIDE SEQUENCE [LARGE SCALE GENOMIC DNA]</scope>
    <source>
        <strain evidence="1 3">ATCC 43197</strain>
    </source>
</reference>
<protein>
    <submittedName>
        <fullName evidence="1">Uncharacterized protein</fullName>
    </submittedName>
</protein>
<dbReference type="EMBL" id="ASWA01000004">
    <property type="protein sequence ID" value="EOT64892.1"/>
    <property type="molecule type" value="Genomic_DNA"/>
</dbReference>
<dbReference type="Proteomes" id="UP000014148">
    <property type="component" value="Unassembled WGS sequence"/>
</dbReference>
<evidence type="ECO:0000313" key="3">
    <source>
        <dbReference type="Proteomes" id="UP000013783"/>
    </source>
</evidence>
<dbReference type="EMBL" id="AJAK01000010">
    <property type="protein sequence ID" value="EOH79349.1"/>
    <property type="molecule type" value="Genomic_DNA"/>
</dbReference>
<accession>R2RTT1</accession>
<dbReference type="Proteomes" id="UP000013783">
    <property type="component" value="Unassembled WGS sequence"/>
</dbReference>
<name>R2RTT1_9ENTE</name>
<proteinExistence type="predicted"/>
<evidence type="ECO:0000313" key="4">
    <source>
        <dbReference type="Proteomes" id="UP000014148"/>
    </source>
</evidence>
<evidence type="ECO:0000313" key="2">
    <source>
        <dbReference type="EMBL" id="EOT64892.1"/>
    </source>
</evidence>
<gene>
    <name evidence="2" type="ORF">I585_04093</name>
    <name evidence="1" type="ORF">UAI_01327</name>
</gene>
<sequence>MELLSFLQYFSRDYTTFENYDKMRKNLKED</sequence>
<reference evidence="2 4" key="2">
    <citation type="submission" date="2013-03" db="EMBL/GenBank/DDBJ databases">
        <title>The Genome Sequence of Enterococcus malodoratus ATCC_43197 (PacBio/Illumina hybrid assembly).</title>
        <authorList>
            <consortium name="The Broad Institute Genomics Platform"/>
            <consortium name="The Broad Institute Genome Sequencing Center for Infectious Disease"/>
            <person name="Earl A."/>
            <person name="Russ C."/>
            <person name="Gilmore M."/>
            <person name="Surin D."/>
            <person name="Walker B."/>
            <person name="Young S."/>
            <person name="Zeng Q."/>
            <person name="Gargeya S."/>
            <person name="Fitzgerald M."/>
            <person name="Haas B."/>
            <person name="Abouelleil A."/>
            <person name="Allen A.W."/>
            <person name="Alvarado L."/>
            <person name="Arachchi H.M."/>
            <person name="Berlin A.M."/>
            <person name="Chapman S.B."/>
            <person name="Gainer-Dewar J."/>
            <person name="Goldberg J."/>
            <person name="Griggs A."/>
            <person name="Gujja S."/>
            <person name="Hansen M."/>
            <person name="Howarth C."/>
            <person name="Imamovic A."/>
            <person name="Ireland A."/>
            <person name="Larimer J."/>
            <person name="McCowan C."/>
            <person name="Murphy C."/>
            <person name="Pearson M."/>
            <person name="Poon T.W."/>
            <person name="Priest M."/>
            <person name="Roberts A."/>
            <person name="Saif S."/>
            <person name="Shea T."/>
            <person name="Sisk P."/>
            <person name="Sykes S."/>
            <person name="Wortman J."/>
            <person name="Nusbaum C."/>
            <person name="Birren B."/>
        </authorList>
    </citation>
    <scope>NUCLEOTIDE SEQUENCE [LARGE SCALE GENOMIC DNA]</scope>
    <source>
        <strain evidence="2 4">ATCC 43197</strain>
    </source>
</reference>
<dbReference type="AlphaFoldDB" id="R2RTT1"/>
<evidence type="ECO:0000313" key="1">
    <source>
        <dbReference type="EMBL" id="EOH79349.1"/>
    </source>
</evidence>
<keyword evidence="4" id="KW-1185">Reference proteome</keyword>
<comment type="caution">
    <text evidence="1">The sequence shown here is derived from an EMBL/GenBank/DDBJ whole genome shotgun (WGS) entry which is preliminary data.</text>
</comment>
<organism evidence="1 3">
    <name type="scientific">Enterococcus malodoratus ATCC 43197</name>
    <dbReference type="NCBI Taxonomy" id="1158601"/>
    <lineage>
        <taxon>Bacteria</taxon>
        <taxon>Bacillati</taxon>
        <taxon>Bacillota</taxon>
        <taxon>Bacilli</taxon>
        <taxon>Lactobacillales</taxon>
        <taxon>Enterococcaceae</taxon>
        <taxon>Enterococcus</taxon>
    </lineage>
</organism>